<dbReference type="Proteomes" id="UP000013827">
    <property type="component" value="Unassembled WGS sequence"/>
</dbReference>
<dbReference type="Gene3D" id="3.30.70.660">
    <property type="entry name" value="Pseudouridine synthase I, catalytic domain, C-terminal subdomain"/>
    <property type="match status" value="1"/>
</dbReference>
<dbReference type="GO" id="GO:0009982">
    <property type="term" value="F:pseudouridine synthase activity"/>
    <property type="evidence" value="ECO:0007669"/>
    <property type="project" value="InterPro"/>
</dbReference>
<accession>A0A0D3I1A6</accession>
<dbReference type="HOGENOM" id="CLU_1084148_0_0_1"/>
<dbReference type="PaxDb" id="2903-EOD05041"/>
<proteinExistence type="predicted"/>
<reference evidence="2" key="2">
    <citation type="submission" date="2024-10" db="UniProtKB">
        <authorList>
            <consortium name="EnsemblProtists"/>
        </authorList>
    </citation>
    <scope>IDENTIFICATION</scope>
</reference>
<dbReference type="GeneID" id="17251191"/>
<evidence type="ECO:0000313" key="2">
    <source>
        <dbReference type="EnsemblProtists" id="EOD05041"/>
    </source>
</evidence>
<feature type="compositionally biased region" description="Acidic residues" evidence="1">
    <location>
        <begin position="211"/>
        <end position="224"/>
    </location>
</feature>
<name>A0A0D3I1A6_EMIH1</name>
<dbReference type="RefSeq" id="XP_005757470.1">
    <property type="nucleotide sequence ID" value="XM_005757413.1"/>
</dbReference>
<sequence length="257" mass="26919">MSDKWRQRNAHPLHLSVAGSSSIQGDLRGGRHGAGAAGGARRWQCDDWVVVELSAAEFGAQQVRRIIGAVVAAARGSSSEQGAGASLEKHFGGDALPPLAPVEPLWLHSLTLVDGTSLTASEQLDGEVPAQRTDAETAIEHAVIRTAQTPIDEFVRALDADVSLSGCADAAMAIWETVSQWRTANGQSSWTGGVAGDDEREELDWEVSDYELEGEEDDQPDEMTVDSGEGGPADAADGEPPDGEDGSGDESEGQDGS</sequence>
<organism evidence="2 3">
    <name type="scientific">Emiliania huxleyi (strain CCMP1516)</name>
    <dbReference type="NCBI Taxonomy" id="280463"/>
    <lineage>
        <taxon>Eukaryota</taxon>
        <taxon>Haptista</taxon>
        <taxon>Haptophyta</taxon>
        <taxon>Prymnesiophyceae</taxon>
        <taxon>Isochrysidales</taxon>
        <taxon>Noelaerhabdaceae</taxon>
        <taxon>Emiliania</taxon>
    </lineage>
</organism>
<dbReference type="KEGG" id="ehx:EMIHUDRAFT_125316"/>
<dbReference type="EnsemblProtists" id="EOD05041">
    <property type="protein sequence ID" value="EOD05041"/>
    <property type="gene ID" value="EMIHUDRAFT_125316"/>
</dbReference>
<dbReference type="AlphaFoldDB" id="A0A0D3I1A6"/>
<evidence type="ECO:0000313" key="3">
    <source>
        <dbReference type="Proteomes" id="UP000013827"/>
    </source>
</evidence>
<dbReference type="InterPro" id="IPR020095">
    <property type="entry name" value="PsdUridine_synth_TruA_C"/>
</dbReference>
<protein>
    <submittedName>
        <fullName evidence="2">Uncharacterized protein</fullName>
    </submittedName>
</protein>
<keyword evidence="3" id="KW-1185">Reference proteome</keyword>
<evidence type="ECO:0000256" key="1">
    <source>
        <dbReference type="SAM" id="MobiDB-lite"/>
    </source>
</evidence>
<feature type="compositionally biased region" description="Acidic residues" evidence="1">
    <location>
        <begin position="236"/>
        <end position="257"/>
    </location>
</feature>
<dbReference type="GO" id="GO:0003723">
    <property type="term" value="F:RNA binding"/>
    <property type="evidence" value="ECO:0007669"/>
    <property type="project" value="InterPro"/>
</dbReference>
<feature type="region of interest" description="Disordered" evidence="1">
    <location>
        <begin position="211"/>
        <end position="257"/>
    </location>
</feature>
<reference evidence="3" key="1">
    <citation type="journal article" date="2013" name="Nature">
        <title>Pan genome of the phytoplankton Emiliania underpins its global distribution.</title>
        <authorList>
            <person name="Read B.A."/>
            <person name="Kegel J."/>
            <person name="Klute M.J."/>
            <person name="Kuo A."/>
            <person name="Lefebvre S.C."/>
            <person name="Maumus F."/>
            <person name="Mayer C."/>
            <person name="Miller J."/>
            <person name="Monier A."/>
            <person name="Salamov A."/>
            <person name="Young J."/>
            <person name="Aguilar M."/>
            <person name="Claverie J.M."/>
            <person name="Frickenhaus S."/>
            <person name="Gonzalez K."/>
            <person name="Herman E.K."/>
            <person name="Lin Y.C."/>
            <person name="Napier J."/>
            <person name="Ogata H."/>
            <person name="Sarno A.F."/>
            <person name="Shmutz J."/>
            <person name="Schroeder D."/>
            <person name="de Vargas C."/>
            <person name="Verret F."/>
            <person name="von Dassow P."/>
            <person name="Valentin K."/>
            <person name="Van de Peer Y."/>
            <person name="Wheeler G."/>
            <person name="Dacks J.B."/>
            <person name="Delwiche C.F."/>
            <person name="Dyhrman S.T."/>
            <person name="Glockner G."/>
            <person name="John U."/>
            <person name="Richards T."/>
            <person name="Worden A.Z."/>
            <person name="Zhang X."/>
            <person name="Grigoriev I.V."/>
            <person name="Allen A.E."/>
            <person name="Bidle K."/>
            <person name="Borodovsky M."/>
            <person name="Bowler C."/>
            <person name="Brownlee C."/>
            <person name="Cock J.M."/>
            <person name="Elias M."/>
            <person name="Gladyshev V.N."/>
            <person name="Groth M."/>
            <person name="Guda C."/>
            <person name="Hadaegh A."/>
            <person name="Iglesias-Rodriguez M.D."/>
            <person name="Jenkins J."/>
            <person name="Jones B.M."/>
            <person name="Lawson T."/>
            <person name="Leese F."/>
            <person name="Lindquist E."/>
            <person name="Lobanov A."/>
            <person name="Lomsadze A."/>
            <person name="Malik S.B."/>
            <person name="Marsh M.E."/>
            <person name="Mackinder L."/>
            <person name="Mock T."/>
            <person name="Mueller-Roeber B."/>
            <person name="Pagarete A."/>
            <person name="Parker M."/>
            <person name="Probert I."/>
            <person name="Quesneville H."/>
            <person name="Raines C."/>
            <person name="Rensing S.A."/>
            <person name="Riano-Pachon D.M."/>
            <person name="Richier S."/>
            <person name="Rokitta S."/>
            <person name="Shiraiwa Y."/>
            <person name="Soanes D.M."/>
            <person name="van der Giezen M."/>
            <person name="Wahlund T.M."/>
            <person name="Williams B."/>
            <person name="Wilson W."/>
            <person name="Wolfe G."/>
            <person name="Wurch L.L."/>
        </authorList>
    </citation>
    <scope>NUCLEOTIDE SEQUENCE</scope>
</reference>